<reference evidence="10 12" key="1">
    <citation type="journal article" date="2008" name="Genome Biol.">
        <title>The genome sequence of the model ascomycete fungus Podospora anserina.</title>
        <authorList>
            <person name="Espagne E."/>
            <person name="Lespinet O."/>
            <person name="Malagnac F."/>
            <person name="Da Silva C."/>
            <person name="Jaillon O."/>
            <person name="Porcel B.M."/>
            <person name="Couloux A."/>
            <person name="Aury J.-M."/>
            <person name="Segurens B."/>
            <person name="Poulain J."/>
            <person name="Anthouard V."/>
            <person name="Grossetete S."/>
            <person name="Khalili H."/>
            <person name="Coppin E."/>
            <person name="Dequard-Chablat M."/>
            <person name="Picard M."/>
            <person name="Contamine V."/>
            <person name="Arnaise S."/>
            <person name="Bourdais A."/>
            <person name="Berteaux-Lecellier V."/>
            <person name="Gautheret D."/>
            <person name="de Vries R.P."/>
            <person name="Battaglia E."/>
            <person name="Coutinho P.M."/>
            <person name="Danchin E.G.J."/>
            <person name="Henrissat B."/>
            <person name="El Khoury R."/>
            <person name="Sainsard-Chanet A."/>
            <person name="Boivin A."/>
            <person name="Pinan-Lucarre B."/>
            <person name="Sellem C.H."/>
            <person name="Debuchy R."/>
            <person name="Wincker P."/>
            <person name="Weissenbach J."/>
            <person name="Silar P."/>
        </authorList>
    </citation>
    <scope>NUCLEOTIDE SEQUENCE [LARGE SCALE GENOMIC DNA]</scope>
    <source>
        <strain evidence="12">S / ATCC MYA-4624 / DSM 980 / FGSC 10383</strain>
        <strain evidence="10">S mat+</strain>
    </source>
</reference>
<dbReference type="EMBL" id="CU638744">
    <property type="protein sequence ID" value="CAP71377.1"/>
    <property type="molecule type" value="Genomic_DNA"/>
</dbReference>
<dbReference type="SUPFAM" id="SSF54928">
    <property type="entry name" value="RNA-binding domain, RBD"/>
    <property type="match status" value="1"/>
</dbReference>
<feature type="zinc finger region" description="C3H1-type" evidence="6">
    <location>
        <begin position="244"/>
        <end position="272"/>
    </location>
</feature>
<dbReference type="HOGENOM" id="CLU_017928_1_0_1"/>
<feature type="compositionally biased region" description="Gly residues" evidence="7">
    <location>
        <begin position="442"/>
        <end position="456"/>
    </location>
</feature>
<feature type="compositionally biased region" description="Polar residues" evidence="7">
    <location>
        <begin position="534"/>
        <end position="544"/>
    </location>
</feature>
<organism evidence="10">
    <name type="scientific">Podospora anserina (strain S / ATCC MYA-4624 / DSM 980 / FGSC 10383)</name>
    <name type="common">Pleurage anserina</name>
    <dbReference type="NCBI Taxonomy" id="515849"/>
    <lineage>
        <taxon>Eukaryota</taxon>
        <taxon>Fungi</taxon>
        <taxon>Dikarya</taxon>
        <taxon>Ascomycota</taxon>
        <taxon>Pezizomycotina</taxon>
        <taxon>Sordariomycetes</taxon>
        <taxon>Sordariomycetidae</taxon>
        <taxon>Sordariales</taxon>
        <taxon>Podosporaceae</taxon>
        <taxon>Podospora</taxon>
        <taxon>Podospora anserina</taxon>
    </lineage>
</organism>
<protein>
    <submittedName>
        <fullName evidence="10">Podospora anserina S mat+ genomic DNA chromosome 6, supercontig 2</fullName>
    </submittedName>
</protein>
<reference evidence="12" key="3">
    <citation type="journal article" date="2014" name="Genetics">
        <title>Maintaining two mating types: Structure of the mating type locus and its role in heterokaryosis in Podospora anserina.</title>
        <authorList>
            <person name="Grognet P."/>
            <person name="Bidard F."/>
            <person name="Kuchly C."/>
            <person name="Tong L.C.H."/>
            <person name="Coppin E."/>
            <person name="Benkhali J.A."/>
            <person name="Couloux A."/>
            <person name="Wincker P."/>
            <person name="Debuchy R."/>
            <person name="Silar P."/>
        </authorList>
    </citation>
    <scope>GENOME REANNOTATION</scope>
    <source>
        <strain evidence="12">S / ATCC MYA-4624 / DSM 980 / FGSC 10383</strain>
    </source>
</reference>
<dbReference type="InterPro" id="IPR036855">
    <property type="entry name" value="Znf_CCCH_sf"/>
</dbReference>
<feature type="region of interest" description="Disordered" evidence="7">
    <location>
        <begin position="519"/>
        <end position="545"/>
    </location>
</feature>
<evidence type="ECO:0000256" key="6">
    <source>
        <dbReference type="PROSITE-ProRule" id="PRU00723"/>
    </source>
</evidence>
<feature type="domain" description="RRM" evidence="8">
    <location>
        <begin position="360"/>
        <end position="432"/>
    </location>
</feature>
<reference evidence="11" key="4">
    <citation type="submission" date="2015-04" db="EMBL/GenBank/DDBJ databases">
        <title>Maintaining two mating types: Structure of the mating type locus and its role in heterokaryosis in Podospora anserina.</title>
        <authorList>
            <person name="Grognet P."/>
            <person name="Bidard F."/>
            <person name="Kuchly C."/>
            <person name="Chan Ho Tong L."/>
            <person name="Coppin E."/>
            <person name="Ait Benkhali J."/>
            <person name="Couloux A."/>
            <person name="Wincker P."/>
            <person name="Debuchy R."/>
            <person name="Silar P."/>
        </authorList>
    </citation>
    <scope>NUCLEOTIDE SEQUENCE</scope>
</reference>
<gene>
    <name evidence="10" type="ORF">PODANS_6_2520</name>
</gene>
<dbReference type="GO" id="GO:0003723">
    <property type="term" value="F:RNA binding"/>
    <property type="evidence" value="ECO:0007669"/>
    <property type="project" value="UniProtKB-UniRule"/>
</dbReference>
<dbReference type="PANTHER" id="PTHR14398">
    <property type="entry name" value="RNA RECOGNITION RRM/RNP DOMAIN"/>
    <property type="match status" value="1"/>
</dbReference>
<evidence type="ECO:0000256" key="5">
    <source>
        <dbReference type="PROSITE-ProRule" id="PRU00176"/>
    </source>
</evidence>
<dbReference type="RefSeq" id="XP_001910243.1">
    <property type="nucleotide sequence ID" value="XM_001910208.1"/>
</dbReference>
<evidence type="ECO:0000256" key="2">
    <source>
        <dbReference type="ARBA" id="ARBA00022771"/>
    </source>
</evidence>
<dbReference type="InterPro" id="IPR045137">
    <property type="entry name" value="RBM26/27"/>
</dbReference>
<feature type="compositionally biased region" description="Acidic residues" evidence="7">
    <location>
        <begin position="804"/>
        <end position="817"/>
    </location>
</feature>
<keyword evidence="3 6" id="KW-0862">Zinc</keyword>
<evidence type="ECO:0000313" key="12">
    <source>
        <dbReference type="Proteomes" id="UP000001197"/>
    </source>
</evidence>
<proteinExistence type="predicted"/>
<evidence type="ECO:0000256" key="3">
    <source>
        <dbReference type="ARBA" id="ARBA00022833"/>
    </source>
</evidence>
<dbReference type="Gene3D" id="3.30.70.330">
    <property type="match status" value="1"/>
</dbReference>
<keyword evidence="2 6" id="KW-0863">Zinc-finger</keyword>
<dbReference type="FunFam" id="3.30.70.330:FF:000647">
    <property type="entry name" value="CCCH zinc finger and RRM domain protein"/>
    <property type="match status" value="1"/>
</dbReference>
<dbReference type="EMBL" id="FO904941">
    <property type="protein sequence ID" value="CDP30777.1"/>
    <property type="molecule type" value="Genomic_DNA"/>
</dbReference>
<evidence type="ECO:0000256" key="4">
    <source>
        <dbReference type="ARBA" id="ARBA00022884"/>
    </source>
</evidence>
<name>B2B2P2_PODAN</name>
<dbReference type="Pfam" id="PF00076">
    <property type="entry name" value="RRM_1"/>
    <property type="match status" value="1"/>
</dbReference>
<feature type="region of interest" description="Disordered" evidence="7">
    <location>
        <begin position="298"/>
        <end position="360"/>
    </location>
</feature>
<feature type="region of interest" description="Disordered" evidence="7">
    <location>
        <begin position="230"/>
        <end position="249"/>
    </location>
</feature>
<sequence>MLFPEEHENDLKLFLVQKIEKTPDADEVDAEVLADYVLALLKHDGDVESVRQTCVASLPDFLGEGLFLFFFPFFFFWLRECMAGTDKVWMTGTQQFVDGILEAITFKTYLPNALPPPPPPPPMTGLLYDDDQAGNGYLRQAQAAGQQNNGFGGGGGGNRKRGYNDLDSPATGAEAYHARAFKQPRRGSAGRGFEQSLPGSSGGGFVDPEYAAKFMFNVLNQPEFMAAAAQNGGGGGSGGRNKKKKRAPKCRDYVNKGVCPRGFNCRFDHSSDDPAGFGGGGGFGQVEANALMTNMFPQPGAGLPGMPSFGEMFAQSQPKQHNNSHRSKGQGGNRGGRQKRGGGDRSTFSAEGPVSDRTKSTIVVESIPEENFDEDQVRDFFSQFGNILEVKMYPYKRLAVVKFDCWEAANAAYKSPKVIFENRFVKVFWFKDEEQIAPPPGKQGGGVNGGASGQGGEAPPENVPLTEEQLEEIRKRQEEAQKVFEEKMRKREELERKQKDIDERQKELLAAQEELKAKLAKKGEGVGDGEGEGSTSKQPMTQSEALRAQLARLEEEARQIGLDPHAEMDAEEGLEASWGAPRGGYYGRGRGAPWRGGFVPRARGFASRGFRGGFRGRADVHAAYAAYSLDNRPKRVVVSGVDFTEGQRDEVLRQYLFVSFYLFSSVCHLINMTIQGVGEFTHINHSSSPPTTEITFKDRKTAEKFYNSVSLNDYTIPEIEGQVELSWASASSSSTALSTPTASGFSHVNGVVTNKSTGVTAQNGDEDGHDQDHDGESVDDDRDVRILLDHQPEQEKDKDREQNEMDYEVADDADQWY</sequence>
<accession>B2B2P2</accession>
<dbReference type="PROSITE" id="PS50103">
    <property type="entry name" value="ZF_C3H1"/>
    <property type="match status" value="1"/>
</dbReference>
<keyword evidence="12" id="KW-1185">Reference proteome</keyword>
<dbReference type="InterPro" id="IPR035979">
    <property type="entry name" value="RBD_domain_sf"/>
</dbReference>
<dbReference type="SUPFAM" id="SSF90229">
    <property type="entry name" value="CCCH zinc finger"/>
    <property type="match status" value="1"/>
</dbReference>
<dbReference type="eggNOG" id="KOG2135">
    <property type="taxonomic scope" value="Eukaryota"/>
</dbReference>
<dbReference type="InterPro" id="IPR000571">
    <property type="entry name" value="Znf_CCCH"/>
</dbReference>
<evidence type="ECO:0000256" key="7">
    <source>
        <dbReference type="SAM" id="MobiDB-lite"/>
    </source>
</evidence>
<feature type="compositionally biased region" description="Basic and acidic residues" evidence="7">
    <location>
        <begin position="770"/>
        <end position="803"/>
    </location>
</feature>
<dbReference type="Proteomes" id="UP000001197">
    <property type="component" value="Chromosome 6"/>
</dbReference>
<feature type="region of interest" description="Disordered" evidence="7">
    <location>
        <begin position="182"/>
        <end position="202"/>
    </location>
</feature>
<dbReference type="CDD" id="cd22249">
    <property type="entry name" value="UDM1_RNF168_RNF169-like"/>
    <property type="match status" value="1"/>
</dbReference>
<feature type="region of interest" description="Disordered" evidence="7">
    <location>
        <begin position="436"/>
        <end position="464"/>
    </location>
</feature>
<dbReference type="GO" id="GO:0008270">
    <property type="term" value="F:zinc ion binding"/>
    <property type="evidence" value="ECO:0007669"/>
    <property type="project" value="UniProtKB-KW"/>
</dbReference>
<dbReference type="CDD" id="cd12257">
    <property type="entry name" value="RRM1_RBM26_like"/>
    <property type="match status" value="1"/>
</dbReference>
<dbReference type="KEGG" id="pan:PODANSg7280"/>
<feature type="region of interest" description="Disordered" evidence="7">
    <location>
        <begin position="756"/>
        <end position="817"/>
    </location>
</feature>
<evidence type="ECO:0000259" key="9">
    <source>
        <dbReference type="PROSITE" id="PS50103"/>
    </source>
</evidence>
<dbReference type="STRING" id="515849.B2B2P2"/>
<dbReference type="SMART" id="SM00360">
    <property type="entry name" value="RRM"/>
    <property type="match status" value="1"/>
</dbReference>
<dbReference type="AlphaFoldDB" id="B2B2P2"/>
<evidence type="ECO:0000259" key="8">
    <source>
        <dbReference type="PROSITE" id="PS50102"/>
    </source>
</evidence>
<dbReference type="InterPro" id="IPR000504">
    <property type="entry name" value="RRM_dom"/>
</dbReference>
<keyword evidence="1 6" id="KW-0479">Metal-binding</keyword>
<evidence type="ECO:0000256" key="1">
    <source>
        <dbReference type="ARBA" id="ARBA00022723"/>
    </source>
</evidence>
<evidence type="ECO:0000313" key="11">
    <source>
        <dbReference type="EMBL" id="CDP30777.1"/>
    </source>
</evidence>
<dbReference type="InterPro" id="IPR012677">
    <property type="entry name" value="Nucleotide-bd_a/b_plait_sf"/>
</dbReference>
<dbReference type="VEuPathDB" id="FungiDB:PODANS_6_2520"/>
<dbReference type="PANTHER" id="PTHR14398:SF0">
    <property type="entry name" value="ZINC FINGER PROTEIN SWM"/>
    <property type="match status" value="1"/>
</dbReference>
<reference evidence="10" key="2">
    <citation type="submission" date="2008-07" db="EMBL/GenBank/DDBJ databases">
        <authorList>
            <person name="Genoscope - CEA"/>
        </authorList>
    </citation>
    <scope>NUCLEOTIDE SEQUENCE</scope>
    <source>
        <strain evidence="10">S mat+</strain>
    </source>
</reference>
<feature type="domain" description="C3H1-type" evidence="9">
    <location>
        <begin position="244"/>
        <end position="272"/>
    </location>
</feature>
<dbReference type="GO" id="GO:0005634">
    <property type="term" value="C:nucleus"/>
    <property type="evidence" value="ECO:0007669"/>
    <property type="project" value="TreeGrafter"/>
</dbReference>
<dbReference type="PROSITE" id="PS50102">
    <property type="entry name" value="RRM"/>
    <property type="match status" value="1"/>
</dbReference>
<keyword evidence="4 5" id="KW-0694">RNA-binding</keyword>
<feature type="region of interest" description="Disordered" evidence="7">
    <location>
        <begin position="144"/>
        <end position="169"/>
    </location>
</feature>
<dbReference type="GeneID" id="6195156"/>
<evidence type="ECO:0000313" key="10">
    <source>
        <dbReference type="EMBL" id="CAP71377.1"/>
    </source>
</evidence>
<dbReference type="OrthoDB" id="443401at2759"/>